<dbReference type="STRING" id="29367.CLPUN_50880"/>
<dbReference type="Proteomes" id="UP000190890">
    <property type="component" value="Unassembled WGS sequence"/>
</dbReference>
<evidence type="ECO:0000313" key="2">
    <source>
        <dbReference type="Proteomes" id="UP000190890"/>
    </source>
</evidence>
<dbReference type="Pfam" id="PF10076">
    <property type="entry name" value="Phage_Mu_Gp48"/>
    <property type="match status" value="1"/>
</dbReference>
<dbReference type="EMBL" id="LZZM01000234">
    <property type="protein sequence ID" value="OOM71096.1"/>
    <property type="molecule type" value="Genomic_DNA"/>
</dbReference>
<proteinExistence type="predicted"/>
<accession>A0A1S8T002</accession>
<name>A0A1S8T002_9CLOT</name>
<organism evidence="1 2">
    <name type="scientific">Clostridium puniceum</name>
    <dbReference type="NCBI Taxonomy" id="29367"/>
    <lineage>
        <taxon>Bacteria</taxon>
        <taxon>Bacillati</taxon>
        <taxon>Bacillota</taxon>
        <taxon>Clostridia</taxon>
        <taxon>Eubacteriales</taxon>
        <taxon>Clostridiaceae</taxon>
        <taxon>Clostridium</taxon>
    </lineage>
</organism>
<dbReference type="RefSeq" id="WP_077849976.1">
    <property type="nucleotide sequence ID" value="NZ_LZZM01000234.1"/>
</dbReference>
<evidence type="ECO:0000313" key="1">
    <source>
        <dbReference type="EMBL" id="OOM71096.1"/>
    </source>
</evidence>
<sequence length="229" mass="26255">MSKVSQVNLFMNKSLNNEVENNKCAEKLKSYVPYEIQSSYIFKEIFNAHGDIFEQLEVDISDLFLQILPQTATEWGISLWEKRIGISTNTSKTLEERRARVLAKLINRSTTTVETIKQICRSFASEVEVIQHNDEYYFEVNLLSNLGFSYELKSMYDFIDIVKPAHLGTKYKLTSLSRGKAYYKLAATTGEILTVYPWIARNIETSTKLEVGVSQNKGSETMTIYPLKS</sequence>
<comment type="caution">
    <text evidence="1">The sequence shown here is derived from an EMBL/GenBank/DDBJ whole genome shotgun (WGS) entry which is preliminary data.</text>
</comment>
<protein>
    <submittedName>
        <fullName evidence="1">Uncharacterized protein</fullName>
    </submittedName>
</protein>
<keyword evidence="2" id="KW-1185">Reference proteome</keyword>
<dbReference type="AlphaFoldDB" id="A0A1S8T002"/>
<dbReference type="InterPro" id="IPR018755">
    <property type="entry name" value="Phage_Mu_Gp48"/>
</dbReference>
<reference evidence="1 2" key="1">
    <citation type="submission" date="2016-05" db="EMBL/GenBank/DDBJ databases">
        <title>Microbial solvent formation.</title>
        <authorList>
            <person name="Poehlein A."/>
            <person name="Montoya Solano J.D."/>
            <person name="Flitsch S."/>
            <person name="Krabben P."/>
            <person name="Duerre P."/>
            <person name="Daniel R."/>
        </authorList>
    </citation>
    <scope>NUCLEOTIDE SEQUENCE [LARGE SCALE GENOMIC DNA]</scope>
    <source>
        <strain evidence="1 2">DSM 2619</strain>
    </source>
</reference>
<gene>
    <name evidence="1" type="ORF">CLPUN_50880</name>
</gene>